<proteinExistence type="predicted"/>
<keyword evidence="4" id="KW-1185">Reference proteome</keyword>
<dbReference type="Ensembl" id="ENSEBUT00000027345.1">
    <property type="protein sequence ID" value="ENSEBUP00000026769.1"/>
    <property type="gene ID" value="ENSEBUG00000016482.1"/>
</dbReference>
<reference evidence="3" key="2">
    <citation type="submission" date="2025-09" db="UniProtKB">
        <authorList>
            <consortium name="Ensembl"/>
        </authorList>
    </citation>
    <scope>IDENTIFICATION</scope>
</reference>
<evidence type="ECO:0000313" key="3">
    <source>
        <dbReference type="Ensembl" id="ENSEBUP00000026769.1"/>
    </source>
</evidence>
<keyword evidence="2" id="KW-0833">Ubl conjugation pathway</keyword>
<sequence>MPFLGKDWRSPGRSWVKTSEGWTVIRGCCAQDETTEAEAAQRSGSAEDKENWISGNNEKCFESASKKRRKELANIKAQNCDNDKWICVHKCSTKERHGYCTLGEAFTQLDFSSAIKDGCQFRYIIKLLQLIANTQLTSLSGIAQKNYFTLLDMVIVKVLAEQQNVQAVRGLLAQLDLSISSLVRCMGRLLLIGNVGTWCWRLDTVRHWQAAVSSLQVSGVQKHIVIGETGAADWMNTYVALQKRYPRKEQYPDSLLYCQHCSILFWKDLGHPCSANNPESSSVPISPQDFIDLFRF</sequence>
<accession>A0A8C4RCN5</accession>
<dbReference type="GeneTree" id="ENSGT00390000004915"/>
<dbReference type="Proteomes" id="UP000694388">
    <property type="component" value="Unplaced"/>
</dbReference>
<dbReference type="GO" id="GO:0005737">
    <property type="term" value="C:cytoplasm"/>
    <property type="evidence" value="ECO:0007669"/>
    <property type="project" value="TreeGrafter"/>
</dbReference>
<dbReference type="GO" id="GO:0019005">
    <property type="term" value="C:SCF ubiquitin ligase complex"/>
    <property type="evidence" value="ECO:0007669"/>
    <property type="project" value="TreeGrafter"/>
</dbReference>
<dbReference type="PANTHER" id="PTHR13123">
    <property type="entry name" value="LD30288P"/>
    <property type="match status" value="1"/>
</dbReference>
<dbReference type="GO" id="GO:0005634">
    <property type="term" value="C:nucleus"/>
    <property type="evidence" value="ECO:0007669"/>
    <property type="project" value="TreeGrafter"/>
</dbReference>
<evidence type="ECO:0000256" key="1">
    <source>
        <dbReference type="ARBA" id="ARBA00004906"/>
    </source>
</evidence>
<dbReference type="AlphaFoldDB" id="A0A8C4RCN5"/>
<reference evidence="3" key="1">
    <citation type="submission" date="2025-08" db="UniProtKB">
        <authorList>
            <consortium name="Ensembl"/>
        </authorList>
    </citation>
    <scope>IDENTIFICATION</scope>
</reference>
<dbReference type="UniPathway" id="UPA00143"/>
<dbReference type="InterPro" id="IPR040394">
    <property type="entry name" value="FBX25/32"/>
</dbReference>
<organism evidence="3 4">
    <name type="scientific">Eptatretus burgeri</name>
    <name type="common">Inshore hagfish</name>
    <dbReference type="NCBI Taxonomy" id="7764"/>
    <lineage>
        <taxon>Eukaryota</taxon>
        <taxon>Metazoa</taxon>
        <taxon>Chordata</taxon>
        <taxon>Craniata</taxon>
        <taxon>Vertebrata</taxon>
        <taxon>Cyclostomata</taxon>
        <taxon>Myxini</taxon>
        <taxon>Myxiniformes</taxon>
        <taxon>Myxinidae</taxon>
        <taxon>Eptatretinae</taxon>
        <taxon>Eptatretus</taxon>
    </lineage>
</organism>
<evidence type="ECO:0000313" key="4">
    <source>
        <dbReference type="Proteomes" id="UP000694388"/>
    </source>
</evidence>
<dbReference type="PANTHER" id="PTHR13123:SF7">
    <property type="entry name" value="LD30288P"/>
    <property type="match status" value="1"/>
</dbReference>
<comment type="pathway">
    <text evidence="1">Protein modification; protein ubiquitination.</text>
</comment>
<name>A0A8C4RCN5_EPTBU</name>
<evidence type="ECO:0000256" key="2">
    <source>
        <dbReference type="ARBA" id="ARBA00022786"/>
    </source>
</evidence>
<protein>
    <recommendedName>
        <fullName evidence="5">F-box only protein 25</fullName>
    </recommendedName>
</protein>
<evidence type="ECO:0008006" key="5">
    <source>
        <dbReference type="Google" id="ProtNLM"/>
    </source>
</evidence>
<dbReference type="GO" id="GO:0016567">
    <property type="term" value="P:protein ubiquitination"/>
    <property type="evidence" value="ECO:0007669"/>
    <property type="project" value="UniProtKB-UniPathway"/>
</dbReference>